<organism evidence="3 4">
    <name type="scientific">Daphnia galeata</name>
    <dbReference type="NCBI Taxonomy" id="27404"/>
    <lineage>
        <taxon>Eukaryota</taxon>
        <taxon>Metazoa</taxon>
        <taxon>Ecdysozoa</taxon>
        <taxon>Arthropoda</taxon>
        <taxon>Crustacea</taxon>
        <taxon>Branchiopoda</taxon>
        <taxon>Diplostraca</taxon>
        <taxon>Cladocera</taxon>
        <taxon>Anomopoda</taxon>
        <taxon>Daphniidae</taxon>
        <taxon>Daphnia</taxon>
    </lineage>
</organism>
<comment type="caution">
    <text evidence="3">The sequence shown here is derived from an EMBL/GenBank/DDBJ whole genome shotgun (WGS) entry which is preliminary data.</text>
</comment>
<dbReference type="Proteomes" id="UP000789390">
    <property type="component" value="Unassembled WGS sequence"/>
</dbReference>
<evidence type="ECO:0000313" key="4">
    <source>
        <dbReference type="Proteomes" id="UP000789390"/>
    </source>
</evidence>
<name>A0A8J2WQJ5_9CRUS</name>
<dbReference type="InterPro" id="IPR004875">
    <property type="entry name" value="DDE_SF_endonuclease_dom"/>
</dbReference>
<feature type="compositionally biased region" description="Polar residues" evidence="1">
    <location>
        <begin position="262"/>
        <end position="276"/>
    </location>
</feature>
<dbReference type="Pfam" id="PF03184">
    <property type="entry name" value="DDE_1"/>
    <property type="match status" value="1"/>
</dbReference>
<reference evidence="3" key="1">
    <citation type="submission" date="2021-11" db="EMBL/GenBank/DDBJ databases">
        <authorList>
            <person name="Schell T."/>
        </authorList>
    </citation>
    <scope>NUCLEOTIDE SEQUENCE</scope>
    <source>
        <strain evidence="3">M5</strain>
    </source>
</reference>
<keyword evidence="4" id="KW-1185">Reference proteome</keyword>
<feature type="compositionally biased region" description="Polar residues" evidence="1">
    <location>
        <begin position="309"/>
        <end position="321"/>
    </location>
</feature>
<evidence type="ECO:0000259" key="2">
    <source>
        <dbReference type="Pfam" id="PF03184"/>
    </source>
</evidence>
<feature type="region of interest" description="Disordered" evidence="1">
    <location>
        <begin position="257"/>
        <end position="287"/>
    </location>
</feature>
<evidence type="ECO:0000256" key="1">
    <source>
        <dbReference type="SAM" id="MobiDB-lite"/>
    </source>
</evidence>
<accession>A0A8J2WQJ5</accession>
<dbReference type="AlphaFoldDB" id="A0A8J2WQJ5"/>
<evidence type="ECO:0000313" key="3">
    <source>
        <dbReference type="EMBL" id="CAH0112015.1"/>
    </source>
</evidence>
<feature type="region of interest" description="Disordered" evidence="1">
    <location>
        <begin position="309"/>
        <end position="374"/>
    </location>
</feature>
<feature type="domain" description="DDE-1" evidence="2">
    <location>
        <begin position="12"/>
        <end position="104"/>
    </location>
</feature>
<feature type="compositionally biased region" description="Low complexity" evidence="1">
    <location>
        <begin position="277"/>
        <end position="287"/>
    </location>
</feature>
<dbReference type="GO" id="GO:0003676">
    <property type="term" value="F:nucleic acid binding"/>
    <property type="evidence" value="ECO:0007669"/>
    <property type="project" value="InterPro"/>
</dbReference>
<protein>
    <recommendedName>
        <fullName evidence="2">DDE-1 domain-containing protein</fullName>
    </recommendedName>
</protein>
<gene>
    <name evidence="3" type="ORF">DGAL_LOCUS15674</name>
</gene>
<feature type="compositionally biased region" description="Basic and acidic residues" evidence="1">
    <location>
        <begin position="335"/>
        <end position="357"/>
    </location>
</feature>
<feature type="compositionally biased region" description="Basic residues" evidence="1">
    <location>
        <begin position="358"/>
        <end position="374"/>
    </location>
</feature>
<dbReference type="OrthoDB" id="6377204at2759"/>
<proteinExistence type="predicted"/>
<dbReference type="EMBL" id="CAKKLH010000320">
    <property type="protein sequence ID" value="CAH0112015.1"/>
    <property type="molecule type" value="Genomic_DNA"/>
</dbReference>
<sequence>MKNLPEGFIALAHSSGWMREENFLIALKHFHSQVKSTKEKPILLFFDNHISHMGYSICIFAKENGIVLQTLPPHTSHASQLLDRTTFGPFKSNLADSHSDWMREHPGQRISIYEIPLLSEPALQHAFTEKNIKKGFIQFKATGLFSFNRNAIPESIYAPSIVTDLPASTEVTSRQNVLTICNAIEHLPISDAPSKAAQHTTVATKEPPKTHYLLTVSSARQLALSPISVSPVAQLQAGPSSEIRSSSPTPIIQTEQEITTIGSPSTISDMASPTASLPNQPNPQLLLSTPVSFREPHSFRPHDFLQLPIVTQNGPRNSNPNKRLEASRRLTSSPEIKRIREEHEEKGRKKKAAENRKIAKATKPKAVGGKRKSNKVCNVEEDQYFETTPAVLNQPQGRNKISRVLRNDKENVPPINVVEEEEDLSSEPLELIGESY</sequence>